<evidence type="ECO:0000313" key="5">
    <source>
        <dbReference type="Proteomes" id="UP001597215"/>
    </source>
</evidence>
<evidence type="ECO:0000313" key="4">
    <source>
        <dbReference type="EMBL" id="MFD1768053.1"/>
    </source>
</evidence>
<dbReference type="InterPro" id="IPR011055">
    <property type="entry name" value="Dup_hybrid_motif"/>
</dbReference>
<dbReference type="RefSeq" id="WP_381516303.1">
    <property type="nucleotide sequence ID" value="NZ_JBHUEL010000012.1"/>
</dbReference>
<evidence type="ECO:0000259" key="3">
    <source>
        <dbReference type="Pfam" id="PF01551"/>
    </source>
</evidence>
<sequence>MRWAKFLAGAMAAGGLLAVSAAGQSDIEALREAKSRAAAAEAGSEVLRQEAANAEATADRLVARRAALAAEIDAANAQIATANARIAIITRRQKAQAALLGEAHAPMLRLNALLQNMTRQPTSLLLARPGDRRDYVRLRAAMASIEPVISKRTAALRSQMALQRDLQKQENTAIRSLRKARSELAGRRKALAALENDSRGKALSLNADAALEFERAIGQGERARDLVERIDAERESGQVAARLAEYAGPIPRLGRVMPKAASNSAFVLPVSGRVVSGFGELNPTGYRERGIRLAVDPEARIIAPAGGKVTFAGRYRSFGNIVIIEHGNGWASLVTGIERLGVEAGTAVRQGTVIGNAARVDAEITVELRRNGRVIDIAALLG</sequence>
<feature type="signal peptide" evidence="2">
    <location>
        <begin position="1"/>
        <end position="21"/>
    </location>
</feature>
<dbReference type="Pfam" id="PF01551">
    <property type="entry name" value="Peptidase_M23"/>
    <property type="match status" value="1"/>
</dbReference>
<dbReference type="PANTHER" id="PTHR21666:SF270">
    <property type="entry name" value="MUREIN HYDROLASE ACTIVATOR ENVC"/>
    <property type="match status" value="1"/>
</dbReference>
<keyword evidence="2" id="KW-0732">Signal</keyword>
<keyword evidence="5" id="KW-1185">Reference proteome</keyword>
<dbReference type="InterPro" id="IPR050570">
    <property type="entry name" value="Cell_wall_metabolism_enzyme"/>
</dbReference>
<proteinExistence type="predicted"/>
<dbReference type="PANTHER" id="PTHR21666">
    <property type="entry name" value="PEPTIDASE-RELATED"/>
    <property type="match status" value="1"/>
</dbReference>
<feature type="coiled-coil region" evidence="1">
    <location>
        <begin position="30"/>
        <end position="92"/>
    </location>
</feature>
<name>A0ABW4MHD7_9SPHN</name>
<feature type="domain" description="M23ase beta-sheet core" evidence="3">
    <location>
        <begin position="288"/>
        <end position="375"/>
    </location>
</feature>
<dbReference type="GO" id="GO:0016787">
    <property type="term" value="F:hydrolase activity"/>
    <property type="evidence" value="ECO:0007669"/>
    <property type="project" value="UniProtKB-KW"/>
</dbReference>
<feature type="chain" id="PRO_5046087081" evidence="2">
    <location>
        <begin position="22"/>
        <end position="382"/>
    </location>
</feature>
<dbReference type="InterPro" id="IPR016047">
    <property type="entry name" value="M23ase_b-sheet_dom"/>
</dbReference>
<dbReference type="CDD" id="cd12797">
    <property type="entry name" value="M23_peptidase"/>
    <property type="match status" value="1"/>
</dbReference>
<keyword evidence="4" id="KW-0378">Hydrolase</keyword>
<evidence type="ECO:0000256" key="2">
    <source>
        <dbReference type="SAM" id="SignalP"/>
    </source>
</evidence>
<protein>
    <submittedName>
        <fullName evidence="4">Murein hydrolase activator EnvC family protein</fullName>
    </submittedName>
</protein>
<keyword evidence="1" id="KW-0175">Coiled coil</keyword>
<accession>A0ABW4MHD7</accession>
<organism evidence="4 5">
    <name type="scientific">Sphingorhabdus buctiana</name>
    <dbReference type="NCBI Taxonomy" id="1508805"/>
    <lineage>
        <taxon>Bacteria</taxon>
        <taxon>Pseudomonadati</taxon>
        <taxon>Pseudomonadota</taxon>
        <taxon>Alphaproteobacteria</taxon>
        <taxon>Sphingomonadales</taxon>
        <taxon>Sphingomonadaceae</taxon>
        <taxon>Sphingorhabdus</taxon>
    </lineage>
</organism>
<dbReference type="SUPFAM" id="SSF51261">
    <property type="entry name" value="Duplicated hybrid motif"/>
    <property type="match status" value="1"/>
</dbReference>
<gene>
    <name evidence="4" type="ORF">ACFSAG_14505</name>
</gene>
<dbReference type="Gene3D" id="2.70.70.10">
    <property type="entry name" value="Glucose Permease (Domain IIA)"/>
    <property type="match status" value="1"/>
</dbReference>
<dbReference type="Proteomes" id="UP001597215">
    <property type="component" value="Unassembled WGS sequence"/>
</dbReference>
<evidence type="ECO:0000256" key="1">
    <source>
        <dbReference type="SAM" id="Coils"/>
    </source>
</evidence>
<reference evidence="5" key="1">
    <citation type="journal article" date="2019" name="Int. J. Syst. Evol. Microbiol.">
        <title>The Global Catalogue of Microorganisms (GCM) 10K type strain sequencing project: providing services to taxonomists for standard genome sequencing and annotation.</title>
        <authorList>
            <consortium name="The Broad Institute Genomics Platform"/>
            <consortium name="The Broad Institute Genome Sequencing Center for Infectious Disease"/>
            <person name="Wu L."/>
            <person name="Ma J."/>
        </authorList>
    </citation>
    <scope>NUCLEOTIDE SEQUENCE [LARGE SCALE GENOMIC DNA]</scope>
    <source>
        <strain evidence="5">CGMCC 1.12449</strain>
    </source>
</reference>
<comment type="caution">
    <text evidence="4">The sequence shown here is derived from an EMBL/GenBank/DDBJ whole genome shotgun (WGS) entry which is preliminary data.</text>
</comment>
<dbReference type="EMBL" id="JBHUEL010000012">
    <property type="protein sequence ID" value="MFD1768053.1"/>
    <property type="molecule type" value="Genomic_DNA"/>
</dbReference>